<dbReference type="InterPro" id="IPR018114">
    <property type="entry name" value="TRYPSIN_HIS"/>
</dbReference>
<dbReference type="SUPFAM" id="SSF50494">
    <property type="entry name" value="Trypsin-like serine proteases"/>
    <property type="match status" value="1"/>
</dbReference>
<dbReference type="PROSITE" id="PS50240">
    <property type="entry name" value="TRYPSIN_DOM"/>
    <property type="match status" value="1"/>
</dbReference>
<name>A0ABU5E9I1_9PROT</name>
<dbReference type="PANTHER" id="PTHR15462:SF8">
    <property type="entry name" value="SERINE PROTEASE"/>
    <property type="match status" value="1"/>
</dbReference>
<dbReference type="Pfam" id="PF00089">
    <property type="entry name" value="Trypsin"/>
    <property type="match status" value="1"/>
</dbReference>
<keyword evidence="1 3" id="KW-0732">Signal</keyword>
<evidence type="ECO:0000256" key="1">
    <source>
        <dbReference type="ARBA" id="ARBA00022729"/>
    </source>
</evidence>
<dbReference type="SMART" id="SM00020">
    <property type="entry name" value="Tryp_SPc"/>
    <property type="match status" value="1"/>
</dbReference>
<dbReference type="Gene3D" id="2.40.10.10">
    <property type="entry name" value="Trypsin-like serine proteases"/>
    <property type="match status" value="2"/>
</dbReference>
<dbReference type="GO" id="GO:0016787">
    <property type="term" value="F:hydrolase activity"/>
    <property type="evidence" value="ECO:0007669"/>
    <property type="project" value="UniProtKB-KW"/>
</dbReference>
<feature type="signal peptide" evidence="3">
    <location>
        <begin position="1"/>
        <end position="26"/>
    </location>
</feature>
<dbReference type="EC" id="3.4.21.-" evidence="5"/>
<dbReference type="RefSeq" id="WP_320507286.1">
    <property type="nucleotide sequence ID" value="NZ_JAXCLW010000001.1"/>
</dbReference>
<sequence length="279" mass="29674">MLGAQRRGLVIFLALPLVLTPAAVLAQQAKGTADPGPVATPTQAAPPLHKMGVSAKDRRRRVDSSQWPWSSLGRINRVIGGHCTGALIAANWVLTAAHCLYNFNDRRWAIPSDVHFVAGYDRGKFAGHGIAKRFVLSPGFIPRSNGDLGDITRDWALIELDRKLDLKPIPIAAQDLTLGNGQAHVAVAGYSGDFREVLTADQDCDVIAQLTPGPADAKLWLHDCDETFGASGAPLLHAAGGKTEIVGIQNAIITTGEGREFSTAVPLSAFHAALSQISR</sequence>
<evidence type="ECO:0000259" key="4">
    <source>
        <dbReference type="PROSITE" id="PS50240"/>
    </source>
</evidence>
<dbReference type="Proteomes" id="UP001279642">
    <property type="component" value="Unassembled WGS sequence"/>
</dbReference>
<dbReference type="PROSITE" id="PS00134">
    <property type="entry name" value="TRYPSIN_HIS"/>
    <property type="match status" value="1"/>
</dbReference>
<proteinExistence type="predicted"/>
<dbReference type="InterPro" id="IPR001314">
    <property type="entry name" value="Peptidase_S1A"/>
</dbReference>
<gene>
    <name evidence="5" type="ORF">SMD27_05365</name>
</gene>
<feature type="domain" description="Peptidase S1" evidence="4">
    <location>
        <begin position="50"/>
        <end position="279"/>
    </location>
</feature>
<protein>
    <submittedName>
        <fullName evidence="5">Trypsin-like serine protease</fullName>
        <ecNumber evidence="5">3.4.21.-</ecNumber>
    </submittedName>
</protein>
<dbReference type="EMBL" id="JAXCLW010000001">
    <property type="protein sequence ID" value="MDY0882260.1"/>
    <property type="molecule type" value="Genomic_DNA"/>
</dbReference>
<feature type="region of interest" description="Disordered" evidence="2">
    <location>
        <begin position="32"/>
        <end position="62"/>
    </location>
</feature>
<evidence type="ECO:0000313" key="6">
    <source>
        <dbReference type="Proteomes" id="UP001279642"/>
    </source>
</evidence>
<evidence type="ECO:0000256" key="3">
    <source>
        <dbReference type="SAM" id="SignalP"/>
    </source>
</evidence>
<feature type="chain" id="PRO_5045647455" evidence="3">
    <location>
        <begin position="27"/>
        <end position="279"/>
    </location>
</feature>
<dbReference type="InterPro" id="IPR001254">
    <property type="entry name" value="Trypsin_dom"/>
</dbReference>
<evidence type="ECO:0000313" key="5">
    <source>
        <dbReference type="EMBL" id="MDY0882260.1"/>
    </source>
</evidence>
<dbReference type="InterPro" id="IPR050966">
    <property type="entry name" value="Glutamyl_endopeptidase"/>
</dbReference>
<dbReference type="PRINTS" id="PR00722">
    <property type="entry name" value="CHYMOTRYPSIN"/>
</dbReference>
<accession>A0ABU5E9I1</accession>
<keyword evidence="6" id="KW-1185">Reference proteome</keyword>
<dbReference type="InterPro" id="IPR009003">
    <property type="entry name" value="Peptidase_S1_PA"/>
</dbReference>
<dbReference type="PANTHER" id="PTHR15462">
    <property type="entry name" value="SERINE PROTEASE"/>
    <property type="match status" value="1"/>
</dbReference>
<comment type="caution">
    <text evidence="5">The sequence shown here is derived from an EMBL/GenBank/DDBJ whole genome shotgun (WGS) entry which is preliminary data.</text>
</comment>
<evidence type="ECO:0000256" key="2">
    <source>
        <dbReference type="SAM" id="MobiDB-lite"/>
    </source>
</evidence>
<dbReference type="InterPro" id="IPR043504">
    <property type="entry name" value="Peptidase_S1_PA_chymotrypsin"/>
</dbReference>
<keyword evidence="5" id="KW-0378">Hydrolase</keyword>
<organism evidence="5 6">
    <name type="scientific">Dongia soli</name>
    <dbReference type="NCBI Taxonomy" id="600628"/>
    <lineage>
        <taxon>Bacteria</taxon>
        <taxon>Pseudomonadati</taxon>
        <taxon>Pseudomonadota</taxon>
        <taxon>Alphaproteobacteria</taxon>
        <taxon>Rhodospirillales</taxon>
        <taxon>Dongiaceae</taxon>
        <taxon>Dongia</taxon>
    </lineage>
</organism>
<reference evidence="5 6" key="1">
    <citation type="journal article" date="2016" name="Antonie Van Leeuwenhoek">
        <title>Dongia soli sp. nov., isolated from soil from Dokdo, Korea.</title>
        <authorList>
            <person name="Kim D.U."/>
            <person name="Lee H."/>
            <person name="Kim H."/>
            <person name="Kim S.G."/>
            <person name="Ka J.O."/>
        </authorList>
    </citation>
    <scope>NUCLEOTIDE SEQUENCE [LARGE SCALE GENOMIC DNA]</scope>
    <source>
        <strain evidence="5 6">D78</strain>
    </source>
</reference>